<sequence length="71" mass="7764">MQTPEICLATVKENDEAVRFVKQQTEESAVGASRYAVCLAAVQTNGWALEYVKVQTPEICVTAASEQDFPV</sequence>
<name>A0A481YY47_9VIRU</name>
<accession>A0A481YY47</accession>
<proteinExistence type="predicted"/>
<gene>
    <name evidence="1" type="ORF">LCMAC201_03740</name>
</gene>
<organism evidence="1">
    <name type="scientific">Marseillevirus LCMAC201</name>
    <dbReference type="NCBI Taxonomy" id="2506605"/>
    <lineage>
        <taxon>Viruses</taxon>
        <taxon>Varidnaviria</taxon>
        <taxon>Bamfordvirae</taxon>
        <taxon>Nucleocytoviricota</taxon>
        <taxon>Megaviricetes</taxon>
        <taxon>Pimascovirales</taxon>
        <taxon>Pimascovirales incertae sedis</taxon>
        <taxon>Marseilleviridae</taxon>
    </lineage>
</organism>
<dbReference type="EMBL" id="MK500353">
    <property type="protein sequence ID" value="QBK87464.1"/>
    <property type="molecule type" value="Genomic_DNA"/>
</dbReference>
<protein>
    <recommendedName>
        <fullName evidence="2">DUF4116 domain-containing protein</fullName>
    </recommendedName>
</protein>
<evidence type="ECO:0000313" key="1">
    <source>
        <dbReference type="EMBL" id="QBK87464.1"/>
    </source>
</evidence>
<reference evidence="1" key="1">
    <citation type="journal article" date="2019" name="MBio">
        <title>Virus Genomes from Deep Sea Sediments Expand the Ocean Megavirome and Support Independent Origins of Viral Gigantism.</title>
        <authorList>
            <person name="Backstrom D."/>
            <person name="Yutin N."/>
            <person name="Jorgensen S.L."/>
            <person name="Dharamshi J."/>
            <person name="Homa F."/>
            <person name="Zaremba-Niedwiedzka K."/>
            <person name="Spang A."/>
            <person name="Wolf Y.I."/>
            <person name="Koonin E.V."/>
            <person name="Ettema T.J."/>
        </authorList>
    </citation>
    <scope>NUCLEOTIDE SEQUENCE</scope>
</reference>
<evidence type="ECO:0008006" key="2">
    <source>
        <dbReference type="Google" id="ProtNLM"/>
    </source>
</evidence>